<sequence>MIETDKNSRAFTNEIDITEDIRMIPRLYTEIQQDIMDILKQEYGVEKIILWSKPHDTNLGDISFPLFSIAKEIGKSPQEISTMIIKKMAEAKLIQRLDVKGGFLNIFLNREIFTTNLMKFILNEPLYGYSTTRESERIIVEHTSSNPNAPLHIGNFRNSVIGDVLARLFKMLGAKVNVRYYVNDLGKQVAPLIIGYHLLKSNGFHADCKIDVVLDKK</sequence>
<dbReference type="GO" id="GO:0005737">
    <property type="term" value="C:cytoplasm"/>
    <property type="evidence" value="ECO:0007669"/>
    <property type="project" value="InterPro"/>
</dbReference>
<dbReference type="InterPro" id="IPR005148">
    <property type="entry name" value="Arg-tRNA-synth_N"/>
</dbReference>
<organism evidence="6">
    <name type="scientific">marine sediment metagenome</name>
    <dbReference type="NCBI Taxonomy" id="412755"/>
    <lineage>
        <taxon>unclassified sequences</taxon>
        <taxon>metagenomes</taxon>
        <taxon>ecological metagenomes</taxon>
    </lineage>
</organism>
<dbReference type="InterPro" id="IPR001278">
    <property type="entry name" value="Arg-tRNA-ligase"/>
</dbReference>
<dbReference type="SUPFAM" id="SSF52374">
    <property type="entry name" value="Nucleotidylyl transferase"/>
    <property type="match status" value="1"/>
</dbReference>
<evidence type="ECO:0000259" key="5">
    <source>
        <dbReference type="SMART" id="SM01016"/>
    </source>
</evidence>
<protein>
    <recommendedName>
        <fullName evidence="5">Arginyl tRNA synthetase N-terminal domain-containing protein</fullName>
    </recommendedName>
</protein>
<reference evidence="6" key="1">
    <citation type="journal article" date="2014" name="Front. Microbiol.">
        <title>High frequency of phylogenetically diverse reductive dehalogenase-homologous genes in deep subseafloor sedimentary metagenomes.</title>
        <authorList>
            <person name="Kawai M."/>
            <person name="Futagami T."/>
            <person name="Toyoda A."/>
            <person name="Takaki Y."/>
            <person name="Nishi S."/>
            <person name="Hori S."/>
            <person name="Arai W."/>
            <person name="Tsubouchi T."/>
            <person name="Morono Y."/>
            <person name="Uchiyama I."/>
            <person name="Ito T."/>
            <person name="Fujiyama A."/>
            <person name="Inagaki F."/>
            <person name="Takami H."/>
        </authorList>
    </citation>
    <scope>NUCLEOTIDE SEQUENCE</scope>
    <source>
        <strain evidence="6">Expedition CK06-06</strain>
    </source>
</reference>
<keyword evidence="3" id="KW-0067">ATP-binding</keyword>
<gene>
    <name evidence="6" type="ORF">S01H4_26806</name>
</gene>
<dbReference type="AlphaFoldDB" id="X1CU08"/>
<name>X1CU08_9ZZZZ</name>
<evidence type="ECO:0000256" key="4">
    <source>
        <dbReference type="ARBA" id="ARBA00023146"/>
    </source>
</evidence>
<dbReference type="PRINTS" id="PR01038">
    <property type="entry name" value="TRNASYNTHARG"/>
</dbReference>
<proteinExistence type="predicted"/>
<evidence type="ECO:0000313" key="6">
    <source>
        <dbReference type="EMBL" id="GAG87711.1"/>
    </source>
</evidence>
<dbReference type="GO" id="GO:0005524">
    <property type="term" value="F:ATP binding"/>
    <property type="evidence" value="ECO:0007669"/>
    <property type="project" value="UniProtKB-KW"/>
</dbReference>
<dbReference type="InterPro" id="IPR036695">
    <property type="entry name" value="Arg-tRNA-synth_N_sf"/>
</dbReference>
<evidence type="ECO:0000256" key="2">
    <source>
        <dbReference type="ARBA" id="ARBA00022741"/>
    </source>
</evidence>
<dbReference type="SMART" id="SM01016">
    <property type="entry name" value="Arg_tRNA_synt_N"/>
    <property type="match status" value="1"/>
</dbReference>
<evidence type="ECO:0000256" key="3">
    <source>
        <dbReference type="ARBA" id="ARBA00022840"/>
    </source>
</evidence>
<dbReference type="PANTHER" id="PTHR11956">
    <property type="entry name" value="ARGINYL-TRNA SYNTHETASE"/>
    <property type="match status" value="1"/>
</dbReference>
<dbReference type="EMBL" id="BART01012979">
    <property type="protein sequence ID" value="GAG87711.1"/>
    <property type="molecule type" value="Genomic_DNA"/>
</dbReference>
<keyword evidence="1" id="KW-0436">Ligase</keyword>
<dbReference type="InterPro" id="IPR014729">
    <property type="entry name" value="Rossmann-like_a/b/a_fold"/>
</dbReference>
<dbReference type="PROSITE" id="PS00178">
    <property type="entry name" value="AA_TRNA_LIGASE_I"/>
    <property type="match status" value="1"/>
</dbReference>
<comment type="caution">
    <text evidence="6">The sequence shown here is derived from an EMBL/GenBank/DDBJ whole genome shotgun (WGS) entry which is preliminary data.</text>
</comment>
<feature type="domain" description="Arginyl tRNA synthetase N-terminal" evidence="5">
    <location>
        <begin position="29"/>
        <end position="108"/>
    </location>
</feature>
<dbReference type="GO" id="GO:0004814">
    <property type="term" value="F:arginine-tRNA ligase activity"/>
    <property type="evidence" value="ECO:0007669"/>
    <property type="project" value="InterPro"/>
</dbReference>
<dbReference type="Gene3D" id="3.30.1360.70">
    <property type="entry name" value="Arginyl tRNA synthetase N-terminal domain"/>
    <property type="match status" value="1"/>
</dbReference>
<evidence type="ECO:0000256" key="1">
    <source>
        <dbReference type="ARBA" id="ARBA00022598"/>
    </source>
</evidence>
<accession>X1CU08</accession>
<dbReference type="GO" id="GO:0006420">
    <property type="term" value="P:arginyl-tRNA aminoacylation"/>
    <property type="evidence" value="ECO:0007669"/>
    <property type="project" value="InterPro"/>
</dbReference>
<dbReference type="PANTHER" id="PTHR11956:SF5">
    <property type="entry name" value="ARGININE--TRNA LIGASE, CYTOPLASMIC"/>
    <property type="match status" value="1"/>
</dbReference>
<dbReference type="Pfam" id="PF00750">
    <property type="entry name" value="tRNA-synt_1d"/>
    <property type="match status" value="1"/>
</dbReference>
<keyword evidence="4" id="KW-0030">Aminoacyl-tRNA synthetase</keyword>
<dbReference type="InterPro" id="IPR035684">
    <property type="entry name" value="ArgRS_core"/>
</dbReference>
<keyword evidence="2" id="KW-0547">Nucleotide-binding</keyword>
<dbReference type="InterPro" id="IPR001412">
    <property type="entry name" value="aa-tRNA-synth_I_CS"/>
</dbReference>
<dbReference type="Gene3D" id="3.40.50.620">
    <property type="entry name" value="HUPs"/>
    <property type="match status" value="1"/>
</dbReference>
<dbReference type="SUPFAM" id="SSF55190">
    <property type="entry name" value="Arginyl-tRNA synthetase (ArgRS), N-terminal 'additional' domain"/>
    <property type="match status" value="1"/>
</dbReference>
<dbReference type="Pfam" id="PF03485">
    <property type="entry name" value="Arg_tRNA_synt_N"/>
    <property type="match status" value="1"/>
</dbReference>